<gene>
    <name evidence="3" type="ORF">Pla175_51980</name>
</gene>
<dbReference type="InterPro" id="IPR036415">
    <property type="entry name" value="Lamin_tail_dom_sf"/>
</dbReference>
<evidence type="ECO:0000313" key="3">
    <source>
        <dbReference type="EMBL" id="QDU91767.1"/>
    </source>
</evidence>
<dbReference type="Pfam" id="PF00932">
    <property type="entry name" value="LTD"/>
    <property type="match status" value="1"/>
</dbReference>
<reference evidence="3 4" key="1">
    <citation type="submission" date="2019-02" db="EMBL/GenBank/DDBJ databases">
        <title>Deep-cultivation of Planctomycetes and their phenomic and genomic characterization uncovers novel biology.</title>
        <authorList>
            <person name="Wiegand S."/>
            <person name="Jogler M."/>
            <person name="Boedeker C."/>
            <person name="Pinto D."/>
            <person name="Vollmers J."/>
            <person name="Rivas-Marin E."/>
            <person name="Kohn T."/>
            <person name="Peeters S.H."/>
            <person name="Heuer A."/>
            <person name="Rast P."/>
            <person name="Oberbeckmann S."/>
            <person name="Bunk B."/>
            <person name="Jeske O."/>
            <person name="Meyerdierks A."/>
            <person name="Storesund J.E."/>
            <person name="Kallscheuer N."/>
            <person name="Luecker S."/>
            <person name="Lage O.M."/>
            <person name="Pohl T."/>
            <person name="Merkel B.J."/>
            <person name="Hornburger P."/>
            <person name="Mueller R.-W."/>
            <person name="Bruemmer F."/>
            <person name="Labrenz M."/>
            <person name="Spormann A.M."/>
            <person name="Op den Camp H."/>
            <person name="Overmann J."/>
            <person name="Amann R."/>
            <person name="Jetten M.S.M."/>
            <person name="Mascher T."/>
            <person name="Medema M.H."/>
            <person name="Devos D.P."/>
            <person name="Kaster A.-K."/>
            <person name="Ovreas L."/>
            <person name="Rohde M."/>
            <person name="Galperin M.Y."/>
            <person name="Jogler C."/>
        </authorList>
    </citation>
    <scope>NUCLEOTIDE SEQUENCE [LARGE SCALE GENOMIC DNA]</scope>
    <source>
        <strain evidence="3 4">Pla175</strain>
    </source>
</reference>
<dbReference type="EMBL" id="CP036291">
    <property type="protein sequence ID" value="QDU91767.1"/>
    <property type="molecule type" value="Genomic_DNA"/>
</dbReference>
<dbReference type="Pfam" id="PF08757">
    <property type="entry name" value="CotH"/>
    <property type="match status" value="1"/>
</dbReference>
<dbReference type="SUPFAM" id="SSF74853">
    <property type="entry name" value="Lamin A/C globular tail domain"/>
    <property type="match status" value="1"/>
</dbReference>
<dbReference type="Gene3D" id="2.60.120.260">
    <property type="entry name" value="Galactose-binding domain-like"/>
    <property type="match status" value="1"/>
</dbReference>
<dbReference type="Proteomes" id="UP000317429">
    <property type="component" value="Chromosome"/>
</dbReference>
<keyword evidence="4" id="KW-1185">Reference proteome</keyword>
<dbReference type="RefSeq" id="WP_197527161.1">
    <property type="nucleotide sequence ID" value="NZ_CP036291.1"/>
</dbReference>
<organism evidence="3 4">
    <name type="scientific">Pirellulimonas nuda</name>
    <dbReference type="NCBI Taxonomy" id="2528009"/>
    <lineage>
        <taxon>Bacteria</taxon>
        <taxon>Pseudomonadati</taxon>
        <taxon>Planctomycetota</taxon>
        <taxon>Planctomycetia</taxon>
        <taxon>Pirellulales</taxon>
        <taxon>Lacipirellulaceae</taxon>
        <taxon>Pirellulimonas</taxon>
    </lineage>
</organism>
<evidence type="ECO:0000256" key="1">
    <source>
        <dbReference type="SAM" id="MobiDB-lite"/>
    </source>
</evidence>
<feature type="domain" description="LTD" evidence="2">
    <location>
        <begin position="23"/>
        <end position="137"/>
    </location>
</feature>
<dbReference type="Pfam" id="PF13290">
    <property type="entry name" value="CHB_HEX_C_1"/>
    <property type="match status" value="1"/>
</dbReference>
<feature type="compositionally biased region" description="Low complexity" evidence="1">
    <location>
        <begin position="1116"/>
        <end position="1125"/>
    </location>
</feature>
<dbReference type="InterPro" id="IPR014867">
    <property type="entry name" value="Spore_coat_CotH_CotH2/3/7"/>
</dbReference>
<dbReference type="PROSITE" id="PS51841">
    <property type="entry name" value="LTD"/>
    <property type="match status" value="1"/>
</dbReference>
<dbReference type="InterPro" id="IPR059177">
    <property type="entry name" value="GH29D-like_dom"/>
</dbReference>
<dbReference type="GO" id="GO:0000272">
    <property type="term" value="P:polysaccharide catabolic process"/>
    <property type="evidence" value="ECO:0007669"/>
    <property type="project" value="InterPro"/>
</dbReference>
<evidence type="ECO:0000313" key="4">
    <source>
        <dbReference type="Proteomes" id="UP000317429"/>
    </source>
</evidence>
<dbReference type="KEGG" id="pnd:Pla175_51980"/>
<dbReference type="Gene3D" id="2.60.40.1260">
    <property type="entry name" value="Lamin Tail domain"/>
    <property type="match status" value="1"/>
</dbReference>
<dbReference type="AlphaFoldDB" id="A0A518DJW6"/>
<dbReference type="Gene3D" id="1.10.1330.10">
    <property type="entry name" value="Dockerin domain"/>
    <property type="match status" value="1"/>
</dbReference>
<protein>
    <submittedName>
        <fullName evidence="3">CotH protein</fullName>
    </submittedName>
</protein>
<accession>A0A518DJW6</accession>
<proteinExistence type="predicted"/>
<dbReference type="InterPro" id="IPR001322">
    <property type="entry name" value="Lamin_tail_dom"/>
</dbReference>
<dbReference type="InterPro" id="IPR036439">
    <property type="entry name" value="Dockerin_dom_sf"/>
</dbReference>
<evidence type="ECO:0000259" key="2">
    <source>
        <dbReference type="PROSITE" id="PS51841"/>
    </source>
</evidence>
<feature type="region of interest" description="Disordered" evidence="1">
    <location>
        <begin position="1116"/>
        <end position="1141"/>
    </location>
</feature>
<sequence length="1155" mass="122525">MSFRRVRRAALSFETLEVRHLLSATPFISELLASNSGGLQDQDGDFSDWLEITNPALTPVDLGGWYLTDNGSNLTKWQFPSVSIPAGGSLVVFASSKDRTDPASELHANFSLSAGGEYLGLVAPDGVTVASAYDPQFPAQSANVSYGYTPVGVELLPASGAGVLIPTNGSLGTAWTAPGFDASAWTPVASAVGYHTGGDYAPLIGTDIRTAMQGVGSSAYLRVPFTVSDLAEVEGLLLKMQFDDGFVAYLNGTEVARGNAPASAVWNSVATASTPAGAPSTATVDLTGQRSLLVEGNNVLAIHGLNRTVGSTDFLIHPELIALDLNPEPAGFLQTPTPGVLNLASLVNQVANPQFSHERGFYDAAFNLVLASDTVGATIRYTTNGSAPSTTVGQVYTGAIPISTTGVVRAIAYKTGMQPTTVQTHSFLFLEDVIQQPANIAGHPNTVVSVGAGKFAPTDYEMDPAVVNNPAYHDALLSGLQAIPTMALTVNLADMYGSGGFYSGESEEPVSVEIFDPANPGLNQQVDGGIEPHSHNRLKRSLRLSFKPEYGPTKLVSDLFRQSPLNGDTAANVLDNLVLRAGNNRAWSRAWNPSMTTYTEDQWYRDTQIAMQGYGSHGAFVHLYINGIYWGLYNPVERPDEGFSSEYFGGADEEWFSINHDGRTSGDATRWNYLQGALLQKDMSVAVNYEELKQYIDVENFTDYLLLNWYQATTDWPNNNWYASNRNDQPTPTKFFAWDGEWSWDTSNGGSVDGAWVHPAFRVGSNTSTPATKIWRALVQSDEFMQQFADRAHQHLANDGLLTDASSLERWNTLNDYVRDAVVAESARWGDALETLGQPTRTRDVDWQNEVNQIAGLMVGNAAQLIAAMRDQGYYPDLDAPGFNQHGGSVTAGFVLQISIPSGADHVYYTTDGSDPRLPGGAVSPSAVLYNPASGPVLLASGEVRARAIDGGQWSAINEAAFDVAELPFGPGDYNRDRIVDSADYDVWRSTFGSTTQLDADGNGDLVVDAADYSVWRDALGQTTTPLAVAASGGASTPQAAYAEPIAAAVGSPVVAGSVVADPVASDPAAGLVLAPLAAPSAGRAAQLSSPSSEVSADDALLLLLAVDRAAHYSEADAPAAAAAAPEQDGPGPDVDPGLAVGLDPRFSLALDEQS</sequence>
<name>A0A518DJW6_9BACT</name>